<reference evidence="2 3" key="1">
    <citation type="submission" date="2019-07" db="EMBL/GenBank/DDBJ databases">
        <title>Genomic Encyclopedia of Type Strains, Phase I: the one thousand microbial genomes (KMG-I) project.</title>
        <authorList>
            <person name="Kyrpides N."/>
        </authorList>
    </citation>
    <scope>NUCLEOTIDE SEQUENCE [LARGE SCALE GENOMIC DNA]</scope>
    <source>
        <strain evidence="2 3">DSM 375</strain>
    </source>
</reference>
<dbReference type="AlphaFoldDB" id="A0A562IZA9"/>
<sequence length="152" mass="16481">MIFSILVSLCASWAVAAQPSHKGSDSPELNATWSLFQQESPAIADVFPVISMRLSPGFIEDRAIDMPGLNPVFLIGNDSLSRNWLRANKSLLQRLKATGLVVNAASPDSVNELSVLVDGLLLLPVTGDDLARLLDLEHYPVLITPTYLEQGL</sequence>
<organism evidence="2 3">
    <name type="scientific">Azomonas agilis</name>
    <dbReference type="NCBI Taxonomy" id="116849"/>
    <lineage>
        <taxon>Bacteria</taxon>
        <taxon>Pseudomonadati</taxon>
        <taxon>Pseudomonadota</taxon>
        <taxon>Gammaproteobacteria</taxon>
        <taxon>Pseudomonadales</taxon>
        <taxon>Pseudomonadaceae</taxon>
        <taxon>Azomonas</taxon>
    </lineage>
</organism>
<proteinExistence type="predicted"/>
<dbReference type="Pfam" id="PF11072">
    <property type="entry name" value="DUF2859"/>
    <property type="match status" value="1"/>
</dbReference>
<dbReference type="EMBL" id="VLKG01000004">
    <property type="protein sequence ID" value="TWH75935.1"/>
    <property type="molecule type" value="Genomic_DNA"/>
</dbReference>
<dbReference type="Proteomes" id="UP000319627">
    <property type="component" value="Unassembled WGS sequence"/>
</dbReference>
<keyword evidence="3" id="KW-1185">Reference proteome</keyword>
<keyword evidence="1" id="KW-0732">Signal</keyword>
<feature type="chain" id="PRO_5021854387" evidence="1">
    <location>
        <begin position="17"/>
        <end position="152"/>
    </location>
</feature>
<evidence type="ECO:0000256" key="1">
    <source>
        <dbReference type="SAM" id="SignalP"/>
    </source>
</evidence>
<gene>
    <name evidence="2" type="ORF">LX59_01445</name>
</gene>
<evidence type="ECO:0000313" key="2">
    <source>
        <dbReference type="EMBL" id="TWH75935.1"/>
    </source>
</evidence>
<dbReference type="OrthoDB" id="8560395at2"/>
<dbReference type="InterPro" id="IPR021300">
    <property type="entry name" value="Integr_conj_element_PFL4695"/>
</dbReference>
<comment type="caution">
    <text evidence="2">The sequence shown here is derived from an EMBL/GenBank/DDBJ whole genome shotgun (WGS) entry which is preliminary data.</text>
</comment>
<evidence type="ECO:0000313" key="3">
    <source>
        <dbReference type="Proteomes" id="UP000319627"/>
    </source>
</evidence>
<accession>A0A562IZA9</accession>
<name>A0A562IZA9_9GAMM</name>
<dbReference type="NCBIfam" id="TIGR03765">
    <property type="entry name" value="ICE_PFL_4695"/>
    <property type="match status" value="1"/>
</dbReference>
<protein>
    <submittedName>
        <fullName evidence="2">Integrating conjugative element protein (TIGR03765 family)</fullName>
    </submittedName>
</protein>
<feature type="signal peptide" evidence="1">
    <location>
        <begin position="1"/>
        <end position="16"/>
    </location>
</feature>